<evidence type="ECO:0000313" key="2">
    <source>
        <dbReference type="EMBL" id="KAH3796135.1"/>
    </source>
</evidence>
<proteinExistence type="predicted"/>
<dbReference type="EMBL" id="JAIWYP010000007">
    <property type="protein sequence ID" value="KAH3796135.1"/>
    <property type="molecule type" value="Genomic_DNA"/>
</dbReference>
<comment type="caution">
    <text evidence="2">The sequence shown here is derived from an EMBL/GenBank/DDBJ whole genome shotgun (WGS) entry which is preliminary data.</text>
</comment>
<dbReference type="AlphaFoldDB" id="A0A9D4FC96"/>
<evidence type="ECO:0000313" key="3">
    <source>
        <dbReference type="Proteomes" id="UP000828390"/>
    </source>
</evidence>
<dbReference type="Proteomes" id="UP000828390">
    <property type="component" value="Unassembled WGS sequence"/>
</dbReference>
<reference evidence="2" key="1">
    <citation type="journal article" date="2019" name="bioRxiv">
        <title>The Genome of the Zebra Mussel, Dreissena polymorpha: A Resource for Invasive Species Research.</title>
        <authorList>
            <person name="McCartney M.A."/>
            <person name="Auch B."/>
            <person name="Kono T."/>
            <person name="Mallez S."/>
            <person name="Zhang Y."/>
            <person name="Obille A."/>
            <person name="Becker A."/>
            <person name="Abrahante J.E."/>
            <person name="Garbe J."/>
            <person name="Badalamenti J.P."/>
            <person name="Herman A."/>
            <person name="Mangelson H."/>
            <person name="Liachko I."/>
            <person name="Sullivan S."/>
            <person name="Sone E.D."/>
            <person name="Koren S."/>
            <person name="Silverstein K.A.T."/>
            <person name="Beckman K.B."/>
            <person name="Gohl D.M."/>
        </authorList>
    </citation>
    <scope>NUCLEOTIDE SEQUENCE</scope>
    <source>
        <strain evidence="2">Duluth1</strain>
        <tissue evidence="2">Whole animal</tissue>
    </source>
</reference>
<sequence length="51" mass="5590">MAQITSPLGLVELAKQKSPADDPDNIATWPLRNNQAPNHRQMTLITLPLGL</sequence>
<organism evidence="2 3">
    <name type="scientific">Dreissena polymorpha</name>
    <name type="common">Zebra mussel</name>
    <name type="synonym">Mytilus polymorpha</name>
    <dbReference type="NCBI Taxonomy" id="45954"/>
    <lineage>
        <taxon>Eukaryota</taxon>
        <taxon>Metazoa</taxon>
        <taxon>Spiralia</taxon>
        <taxon>Lophotrochozoa</taxon>
        <taxon>Mollusca</taxon>
        <taxon>Bivalvia</taxon>
        <taxon>Autobranchia</taxon>
        <taxon>Heteroconchia</taxon>
        <taxon>Euheterodonta</taxon>
        <taxon>Imparidentia</taxon>
        <taxon>Neoheterodontei</taxon>
        <taxon>Myida</taxon>
        <taxon>Dreissenoidea</taxon>
        <taxon>Dreissenidae</taxon>
        <taxon>Dreissena</taxon>
    </lineage>
</organism>
<name>A0A9D4FC96_DREPO</name>
<feature type="region of interest" description="Disordered" evidence="1">
    <location>
        <begin position="1"/>
        <end position="23"/>
    </location>
</feature>
<accession>A0A9D4FC96</accession>
<keyword evidence="3" id="KW-1185">Reference proteome</keyword>
<reference evidence="2" key="2">
    <citation type="submission" date="2020-11" db="EMBL/GenBank/DDBJ databases">
        <authorList>
            <person name="McCartney M.A."/>
            <person name="Auch B."/>
            <person name="Kono T."/>
            <person name="Mallez S."/>
            <person name="Becker A."/>
            <person name="Gohl D.M."/>
            <person name="Silverstein K.A.T."/>
            <person name="Koren S."/>
            <person name="Bechman K.B."/>
            <person name="Herman A."/>
            <person name="Abrahante J.E."/>
            <person name="Garbe J."/>
        </authorList>
    </citation>
    <scope>NUCLEOTIDE SEQUENCE</scope>
    <source>
        <strain evidence="2">Duluth1</strain>
        <tissue evidence="2">Whole animal</tissue>
    </source>
</reference>
<evidence type="ECO:0000256" key="1">
    <source>
        <dbReference type="SAM" id="MobiDB-lite"/>
    </source>
</evidence>
<protein>
    <submittedName>
        <fullName evidence="2">Uncharacterized protein</fullName>
    </submittedName>
</protein>
<gene>
    <name evidence="2" type="ORF">DPMN_149702</name>
</gene>